<gene>
    <name evidence="5" type="ORF">C7B45_09760</name>
</gene>
<proteinExistence type="predicted"/>
<dbReference type="Gene3D" id="3.40.50.300">
    <property type="entry name" value="P-loop containing nucleotide triphosphate hydrolases"/>
    <property type="match status" value="1"/>
</dbReference>
<reference evidence="5 6" key="1">
    <citation type="journal article" date="2014" name="BMC Genomics">
        <title>Comparison of environmental and isolate Sulfobacillus genomes reveals diverse carbon, sulfur, nitrogen, and hydrogen metabolisms.</title>
        <authorList>
            <person name="Justice N.B."/>
            <person name="Norman A."/>
            <person name="Brown C.T."/>
            <person name="Singh A."/>
            <person name="Thomas B.C."/>
            <person name="Banfield J.F."/>
        </authorList>
    </citation>
    <scope>NUCLEOTIDE SEQUENCE [LARGE SCALE GENOMIC DNA]</scope>
    <source>
        <strain evidence="5">AMDSBA3</strain>
    </source>
</reference>
<comment type="caution">
    <text evidence="5">The sequence shown here is derived from an EMBL/GenBank/DDBJ whole genome shotgun (WGS) entry which is preliminary data.</text>
</comment>
<dbReference type="GO" id="GO:0005886">
    <property type="term" value="C:plasma membrane"/>
    <property type="evidence" value="ECO:0007669"/>
    <property type="project" value="TreeGrafter"/>
</dbReference>
<evidence type="ECO:0000256" key="1">
    <source>
        <dbReference type="ARBA" id="ARBA00022679"/>
    </source>
</evidence>
<dbReference type="SUPFAM" id="SSF52402">
    <property type="entry name" value="Adenine nucleotide alpha hydrolases-like"/>
    <property type="match status" value="1"/>
</dbReference>
<dbReference type="InterPro" id="IPR003852">
    <property type="entry name" value="Sig_transdc_His_kinase_KdpD_N"/>
</dbReference>
<dbReference type="Gene3D" id="3.40.50.620">
    <property type="entry name" value="HUPs"/>
    <property type="match status" value="1"/>
</dbReference>
<dbReference type="GO" id="GO:0005737">
    <property type="term" value="C:cytoplasm"/>
    <property type="evidence" value="ECO:0007669"/>
    <property type="project" value="UniProtKB-ARBA"/>
</dbReference>
<accession>A0A2T2WHI0</accession>
<dbReference type="SUPFAM" id="SSF52540">
    <property type="entry name" value="P-loop containing nucleoside triphosphate hydrolases"/>
    <property type="match status" value="1"/>
</dbReference>
<feature type="domain" description="Signal transduction histidine kinase osmosensitive K+ channel sensor N-terminal" evidence="4">
    <location>
        <begin position="14"/>
        <end position="223"/>
    </location>
</feature>
<dbReference type="GO" id="GO:0000155">
    <property type="term" value="F:phosphorelay sensor kinase activity"/>
    <property type="evidence" value="ECO:0007669"/>
    <property type="project" value="InterPro"/>
</dbReference>
<dbReference type="InterPro" id="IPR052023">
    <property type="entry name" value="Histidine_kinase_KdpD"/>
</dbReference>
<evidence type="ECO:0000256" key="3">
    <source>
        <dbReference type="ARBA" id="ARBA00023012"/>
    </source>
</evidence>
<keyword evidence="1" id="KW-0808">Transferase</keyword>
<dbReference type="AlphaFoldDB" id="A0A2T2WHI0"/>
<dbReference type="Proteomes" id="UP000241848">
    <property type="component" value="Unassembled WGS sequence"/>
</dbReference>
<protein>
    <submittedName>
        <fullName evidence="5">Histidine kinase</fullName>
    </submittedName>
</protein>
<dbReference type="FunFam" id="3.40.50.300:FF:000483">
    <property type="entry name" value="Sensor histidine kinase KdpD"/>
    <property type="match status" value="1"/>
</dbReference>
<evidence type="ECO:0000313" key="6">
    <source>
        <dbReference type="Proteomes" id="UP000241848"/>
    </source>
</evidence>
<keyword evidence="2 5" id="KW-0418">Kinase</keyword>
<dbReference type="Pfam" id="PF02702">
    <property type="entry name" value="KdpD"/>
    <property type="match status" value="1"/>
</dbReference>
<dbReference type="PANTHER" id="PTHR45569">
    <property type="entry name" value="SENSOR PROTEIN KDPD"/>
    <property type="match status" value="1"/>
</dbReference>
<dbReference type="InterPro" id="IPR014729">
    <property type="entry name" value="Rossmann-like_a/b/a_fold"/>
</dbReference>
<organism evidence="5 6">
    <name type="scientific">Sulfobacillus acidophilus</name>
    <dbReference type="NCBI Taxonomy" id="53633"/>
    <lineage>
        <taxon>Bacteria</taxon>
        <taxon>Bacillati</taxon>
        <taxon>Bacillota</taxon>
        <taxon>Clostridia</taxon>
        <taxon>Eubacteriales</taxon>
        <taxon>Clostridiales Family XVII. Incertae Sedis</taxon>
        <taxon>Sulfobacillus</taxon>
    </lineage>
</organism>
<keyword evidence="3" id="KW-0902">Two-component regulatory system</keyword>
<dbReference type="PANTHER" id="PTHR45569:SF1">
    <property type="entry name" value="SENSOR PROTEIN KDPD"/>
    <property type="match status" value="1"/>
</dbReference>
<dbReference type="EMBL" id="PXYV01000029">
    <property type="protein sequence ID" value="PSR21680.1"/>
    <property type="molecule type" value="Genomic_DNA"/>
</dbReference>
<evidence type="ECO:0000313" key="5">
    <source>
        <dbReference type="EMBL" id="PSR21680.1"/>
    </source>
</evidence>
<sequence>MTEKIKAGTTEKIEGRLTIYLGSAPGVGKTYKMLQDAHVVKDGGVDVVIGWLETHGREETRAQVGNLEVIPAKTVRFEGREYAEMDTRAIIKRHPKVALVDELAHSNVPEAGANAKRYQDVMDLLEQGIDVVTTVNIQHLESLHDKVAHITGVHVRERIPDWFVDRARELKLVDVPPETLQERLVQGKIYALSKVESALAHFFQIGNLSALRELALVEVADDVDQRLDAIRHHPRHEPQDKILVCVNYRPHSEQLIRRGWRMADRLQAQLLVLIVLTNPPGQGLSQDEKRHLDRINDLCQQFDARVLMRNAMPTAIGPTIVRVANELEVTQIIMGQPVDQPRWRTWRNSNPVTYVLEHAEFMDLLVVSNVRDNAS</sequence>
<evidence type="ECO:0000256" key="2">
    <source>
        <dbReference type="ARBA" id="ARBA00022777"/>
    </source>
</evidence>
<dbReference type="InterPro" id="IPR027417">
    <property type="entry name" value="P-loop_NTPase"/>
</dbReference>
<evidence type="ECO:0000259" key="4">
    <source>
        <dbReference type="Pfam" id="PF02702"/>
    </source>
</evidence>
<name>A0A2T2WHI0_9FIRM</name>